<sequence length="84" mass="9541">MDKGTIIRTAALLLALTNQFLVLFGKSPLPIDSELVEQIISSIITLVTAINVWFRNNYVTKTGKKQRQVLERNGLTKKKKEKKQ</sequence>
<gene>
    <name evidence="6" type="ORF">D8M05_03655</name>
</gene>
<evidence type="ECO:0000256" key="4">
    <source>
        <dbReference type="ARBA" id="ARBA00023136"/>
    </source>
</evidence>
<dbReference type="OrthoDB" id="2405362at2"/>
<evidence type="ECO:0000313" key="7">
    <source>
        <dbReference type="Proteomes" id="UP000281813"/>
    </source>
</evidence>
<dbReference type="EMBL" id="RBZO01000004">
    <property type="protein sequence ID" value="RKQ17509.1"/>
    <property type="molecule type" value="Genomic_DNA"/>
</dbReference>
<organism evidence="6 7">
    <name type="scientific">Oceanobacillus bengalensis</name>
    <dbReference type="NCBI Taxonomy" id="1435466"/>
    <lineage>
        <taxon>Bacteria</taxon>
        <taxon>Bacillati</taxon>
        <taxon>Bacillota</taxon>
        <taxon>Bacilli</taxon>
        <taxon>Bacillales</taxon>
        <taxon>Bacillaceae</taxon>
        <taxon>Oceanobacillus</taxon>
    </lineage>
</organism>
<evidence type="ECO:0000256" key="3">
    <source>
        <dbReference type="ARBA" id="ARBA00022989"/>
    </source>
</evidence>
<keyword evidence="7" id="KW-1185">Reference proteome</keyword>
<dbReference type="Proteomes" id="UP000281813">
    <property type="component" value="Unassembled WGS sequence"/>
</dbReference>
<comment type="subcellular location">
    <subcellularLocation>
        <location evidence="1">Membrane</location>
    </subcellularLocation>
</comment>
<keyword evidence="2 5" id="KW-0812">Transmembrane</keyword>
<evidence type="ECO:0000256" key="5">
    <source>
        <dbReference type="SAM" id="Phobius"/>
    </source>
</evidence>
<protein>
    <submittedName>
        <fullName evidence="6">Phage holin</fullName>
    </submittedName>
</protein>
<dbReference type="InterPro" id="IPR006479">
    <property type="entry name" value="Holin"/>
</dbReference>
<feature type="transmembrane region" description="Helical" evidence="5">
    <location>
        <begin position="35"/>
        <end position="54"/>
    </location>
</feature>
<keyword evidence="3 5" id="KW-1133">Transmembrane helix</keyword>
<name>A0A494Z4T5_9BACI</name>
<evidence type="ECO:0000256" key="1">
    <source>
        <dbReference type="ARBA" id="ARBA00004370"/>
    </source>
</evidence>
<dbReference type="AlphaFoldDB" id="A0A494Z4T5"/>
<evidence type="ECO:0000256" key="2">
    <source>
        <dbReference type="ARBA" id="ARBA00022692"/>
    </source>
</evidence>
<keyword evidence="4 5" id="KW-0472">Membrane</keyword>
<proteinExistence type="predicted"/>
<dbReference type="Pfam" id="PF04688">
    <property type="entry name" value="Holin_SPP1"/>
    <property type="match status" value="1"/>
</dbReference>
<reference evidence="6 7" key="1">
    <citation type="journal article" date="2015" name="Antonie Van Leeuwenhoek">
        <title>Oceanobacillus bengalensis sp. nov., a bacterium isolated from seawater of the Bay of Bengal.</title>
        <authorList>
            <person name="Yongchang O."/>
            <person name="Xiang W."/>
            <person name="Wang G."/>
        </authorList>
    </citation>
    <scope>NUCLEOTIDE SEQUENCE [LARGE SCALE GENOMIC DNA]</scope>
    <source>
        <strain evidence="6 7">MCCC 1K00260</strain>
    </source>
</reference>
<evidence type="ECO:0000313" key="6">
    <source>
        <dbReference type="EMBL" id="RKQ17509.1"/>
    </source>
</evidence>
<dbReference type="NCBIfam" id="TIGR01592">
    <property type="entry name" value="holin_SPP1"/>
    <property type="match status" value="1"/>
</dbReference>
<comment type="caution">
    <text evidence="6">The sequence shown here is derived from an EMBL/GenBank/DDBJ whole genome shotgun (WGS) entry which is preliminary data.</text>
</comment>
<dbReference type="GO" id="GO:0016020">
    <property type="term" value="C:membrane"/>
    <property type="evidence" value="ECO:0007669"/>
    <property type="project" value="UniProtKB-SubCell"/>
</dbReference>
<accession>A0A494Z4T5</accession>
<dbReference type="RefSeq" id="WP_121128760.1">
    <property type="nucleotide sequence ID" value="NZ_JBHUFK010000001.1"/>
</dbReference>